<dbReference type="PANTHER" id="PTHR23150">
    <property type="entry name" value="SULFATASE MODIFYING FACTOR 1, 2"/>
    <property type="match status" value="1"/>
</dbReference>
<name>A0A382DYX6_9ZZZZ</name>
<protein>
    <recommendedName>
        <fullName evidence="1">Sulfatase-modifying factor enzyme-like domain-containing protein</fullName>
    </recommendedName>
</protein>
<dbReference type="InterPro" id="IPR005532">
    <property type="entry name" value="SUMF_dom"/>
</dbReference>
<gene>
    <name evidence="2" type="ORF">METZ01_LOCUS195948</name>
</gene>
<dbReference type="InterPro" id="IPR051043">
    <property type="entry name" value="Sulfatase_Mod_Factor_Kinase"/>
</dbReference>
<evidence type="ECO:0000259" key="1">
    <source>
        <dbReference type="Pfam" id="PF03781"/>
    </source>
</evidence>
<dbReference type="Gene3D" id="3.90.1580.10">
    <property type="entry name" value="paralog of FGE (formylglycine-generating enzyme)"/>
    <property type="match status" value="1"/>
</dbReference>
<dbReference type="AlphaFoldDB" id="A0A382DYX6"/>
<proteinExistence type="predicted"/>
<dbReference type="EMBL" id="UINC01041599">
    <property type="protein sequence ID" value="SVB43094.1"/>
    <property type="molecule type" value="Genomic_DNA"/>
</dbReference>
<feature type="domain" description="Sulfatase-modifying factor enzyme-like" evidence="1">
    <location>
        <begin position="1"/>
        <end position="216"/>
    </location>
</feature>
<accession>A0A382DYX6</accession>
<dbReference type="Pfam" id="PF03781">
    <property type="entry name" value="FGE-sulfatase"/>
    <property type="match status" value="1"/>
</dbReference>
<dbReference type="InterPro" id="IPR016187">
    <property type="entry name" value="CTDL_fold"/>
</dbReference>
<organism evidence="2">
    <name type="scientific">marine metagenome</name>
    <dbReference type="NCBI Taxonomy" id="408172"/>
    <lineage>
        <taxon>unclassified sequences</taxon>
        <taxon>metagenomes</taxon>
        <taxon>ecological metagenomes</taxon>
    </lineage>
</organism>
<evidence type="ECO:0000313" key="2">
    <source>
        <dbReference type="EMBL" id="SVB43094.1"/>
    </source>
</evidence>
<dbReference type="PANTHER" id="PTHR23150:SF19">
    <property type="entry name" value="FORMYLGLYCINE-GENERATING ENZYME"/>
    <property type="match status" value="1"/>
</dbReference>
<sequence length="219" mass="25324">MVQIPAGEFNLGFDSTSEIKPFMSEKTTGLNAQPKQILFLETFYIDRYETTYADFLKFKPKAKYSTSIPNEPVRGVSWFEADSYCLSIGKRLPTEFEWEKAARGSDNRHFVWGNKFNKGNANFSKKVISIYTTNKDQSIFGVWGMNGNVSEWTSSWYQPYPHSSHKDENYGKKLKVTRGGSYSKRDHGFMKEFVMIPFRNISPLNARFWDTGFRCALSE</sequence>
<dbReference type="InterPro" id="IPR042095">
    <property type="entry name" value="SUMF_sf"/>
</dbReference>
<dbReference type="GO" id="GO:0120147">
    <property type="term" value="F:formylglycine-generating oxidase activity"/>
    <property type="evidence" value="ECO:0007669"/>
    <property type="project" value="TreeGrafter"/>
</dbReference>
<reference evidence="2" key="1">
    <citation type="submission" date="2018-05" db="EMBL/GenBank/DDBJ databases">
        <authorList>
            <person name="Lanie J.A."/>
            <person name="Ng W.-L."/>
            <person name="Kazmierczak K.M."/>
            <person name="Andrzejewski T.M."/>
            <person name="Davidsen T.M."/>
            <person name="Wayne K.J."/>
            <person name="Tettelin H."/>
            <person name="Glass J.I."/>
            <person name="Rusch D."/>
            <person name="Podicherti R."/>
            <person name="Tsui H.-C.T."/>
            <person name="Winkler M.E."/>
        </authorList>
    </citation>
    <scope>NUCLEOTIDE SEQUENCE</scope>
</reference>
<dbReference type="SUPFAM" id="SSF56436">
    <property type="entry name" value="C-type lectin-like"/>
    <property type="match status" value="1"/>
</dbReference>